<dbReference type="GO" id="GO:0015036">
    <property type="term" value="F:disulfide oxidoreductase activity"/>
    <property type="evidence" value="ECO:0007669"/>
    <property type="project" value="UniProtKB-ARBA"/>
</dbReference>
<evidence type="ECO:0000256" key="4">
    <source>
        <dbReference type="ARBA" id="ARBA00023284"/>
    </source>
</evidence>
<evidence type="ECO:0000256" key="1">
    <source>
        <dbReference type="ARBA" id="ARBA00004196"/>
    </source>
</evidence>
<dbReference type="RefSeq" id="WP_231926377.1">
    <property type="nucleotide sequence ID" value="NZ_LS483452.1"/>
</dbReference>
<dbReference type="Pfam" id="PF00578">
    <property type="entry name" value="AhpC-TSA"/>
    <property type="match status" value="1"/>
</dbReference>
<proteinExistence type="predicted"/>
<dbReference type="Proteomes" id="UP000250123">
    <property type="component" value="Chromosome SHEWBE"/>
</dbReference>
<keyword evidence="3" id="KW-1015">Disulfide bond</keyword>
<feature type="chain" id="PRO_5016323634" evidence="5">
    <location>
        <begin position="36"/>
        <end position="207"/>
    </location>
</feature>
<evidence type="ECO:0000259" key="6">
    <source>
        <dbReference type="PROSITE" id="PS51352"/>
    </source>
</evidence>
<dbReference type="GO" id="GO:0030313">
    <property type="term" value="C:cell envelope"/>
    <property type="evidence" value="ECO:0007669"/>
    <property type="project" value="UniProtKB-SubCell"/>
</dbReference>
<dbReference type="PANTHER" id="PTHR42852">
    <property type="entry name" value="THIOL:DISULFIDE INTERCHANGE PROTEIN DSBE"/>
    <property type="match status" value="1"/>
</dbReference>
<evidence type="ECO:0000256" key="3">
    <source>
        <dbReference type="ARBA" id="ARBA00023157"/>
    </source>
</evidence>
<feature type="domain" description="Thioredoxin" evidence="6">
    <location>
        <begin position="61"/>
        <end position="202"/>
    </location>
</feature>
<dbReference type="InterPro" id="IPR017937">
    <property type="entry name" value="Thioredoxin_CS"/>
</dbReference>
<name>A0A330LYV7_9GAMM</name>
<dbReference type="PROSITE" id="PS51257">
    <property type="entry name" value="PROKAR_LIPOPROTEIN"/>
    <property type="match status" value="1"/>
</dbReference>
<evidence type="ECO:0000256" key="5">
    <source>
        <dbReference type="SAM" id="SignalP"/>
    </source>
</evidence>
<dbReference type="PROSITE" id="PS51352">
    <property type="entry name" value="THIOREDOXIN_2"/>
    <property type="match status" value="1"/>
</dbReference>
<dbReference type="PROSITE" id="PS00194">
    <property type="entry name" value="THIOREDOXIN_1"/>
    <property type="match status" value="1"/>
</dbReference>
<protein>
    <submittedName>
        <fullName evidence="7">Alkyl hydroperoxide reductase/ Thiol specific antioxidant/ Mal allergen</fullName>
    </submittedName>
</protein>
<evidence type="ECO:0000256" key="2">
    <source>
        <dbReference type="ARBA" id="ARBA00022748"/>
    </source>
</evidence>
<dbReference type="InterPro" id="IPR013766">
    <property type="entry name" value="Thioredoxin_domain"/>
</dbReference>
<dbReference type="EMBL" id="LS483452">
    <property type="protein sequence ID" value="SQH74090.1"/>
    <property type="molecule type" value="Genomic_DNA"/>
</dbReference>
<organism evidence="7 8">
    <name type="scientific">Shewanella benthica</name>
    <dbReference type="NCBI Taxonomy" id="43661"/>
    <lineage>
        <taxon>Bacteria</taxon>
        <taxon>Pseudomonadati</taxon>
        <taxon>Pseudomonadota</taxon>
        <taxon>Gammaproteobacteria</taxon>
        <taxon>Alteromonadales</taxon>
        <taxon>Shewanellaceae</taxon>
        <taxon>Shewanella</taxon>
    </lineage>
</organism>
<comment type="subcellular location">
    <subcellularLocation>
        <location evidence="1">Cell envelope</location>
    </subcellularLocation>
</comment>
<keyword evidence="2" id="KW-0201">Cytochrome c-type biogenesis</keyword>
<sequence>MINFPKTTSMASAKLTLSFALTASLFLGCIAPAQASIPTIKVYSTGEAIEKPMIMSRFIEMSSARSVPDVSFTDTNGDEISLKQFHGKVVMVNLWATWCAPCVKEIPQMEQIRQTNLNNNLVVIPISIDEEPDLVKPFLAKHGLAEYQTWLDPKKQIDQVMPADVVPATYFFDGSGNLIGFLRGYLDWGDKDVQPYLEKLMAKYAHK</sequence>
<dbReference type="InterPro" id="IPR050553">
    <property type="entry name" value="Thioredoxin_ResA/DsbE_sf"/>
</dbReference>
<dbReference type="CDD" id="cd02966">
    <property type="entry name" value="TlpA_like_family"/>
    <property type="match status" value="1"/>
</dbReference>
<feature type="signal peptide" evidence="5">
    <location>
        <begin position="1"/>
        <end position="35"/>
    </location>
</feature>
<evidence type="ECO:0000313" key="8">
    <source>
        <dbReference type="Proteomes" id="UP000250123"/>
    </source>
</evidence>
<dbReference type="InterPro" id="IPR000866">
    <property type="entry name" value="AhpC/TSA"/>
</dbReference>
<dbReference type="KEGG" id="sbk:SHEWBE_0089"/>
<dbReference type="GO" id="GO:0016209">
    <property type="term" value="F:antioxidant activity"/>
    <property type="evidence" value="ECO:0007669"/>
    <property type="project" value="InterPro"/>
</dbReference>
<accession>A0A330LYV7</accession>
<reference evidence="8" key="1">
    <citation type="submission" date="2018-06" db="EMBL/GenBank/DDBJ databases">
        <authorList>
            <person name="Cea G.-C."/>
            <person name="William W."/>
        </authorList>
    </citation>
    <scope>NUCLEOTIDE SEQUENCE [LARGE SCALE GENOMIC DNA]</scope>
    <source>
        <strain evidence="8">DB21MT-2</strain>
    </source>
</reference>
<evidence type="ECO:0000313" key="7">
    <source>
        <dbReference type="EMBL" id="SQH74090.1"/>
    </source>
</evidence>
<dbReference type="SUPFAM" id="SSF52833">
    <property type="entry name" value="Thioredoxin-like"/>
    <property type="match status" value="1"/>
</dbReference>
<dbReference type="AlphaFoldDB" id="A0A330LYV7"/>
<dbReference type="GO" id="GO:0017004">
    <property type="term" value="P:cytochrome complex assembly"/>
    <property type="evidence" value="ECO:0007669"/>
    <property type="project" value="UniProtKB-KW"/>
</dbReference>
<gene>
    <name evidence="7" type="ORF">SHEWBE_0089</name>
</gene>
<keyword evidence="4" id="KW-0676">Redox-active center</keyword>
<dbReference type="InterPro" id="IPR036249">
    <property type="entry name" value="Thioredoxin-like_sf"/>
</dbReference>
<keyword evidence="5" id="KW-0732">Signal</keyword>
<dbReference type="Gene3D" id="3.40.30.10">
    <property type="entry name" value="Glutaredoxin"/>
    <property type="match status" value="1"/>
</dbReference>
<dbReference type="PANTHER" id="PTHR42852:SF6">
    <property type="entry name" value="THIOL:DISULFIDE INTERCHANGE PROTEIN DSBE"/>
    <property type="match status" value="1"/>
</dbReference>